<gene>
    <name evidence="20 22" type="primary">murB</name>
    <name evidence="22" type="ORF">tinsulaeT_14670</name>
</gene>
<evidence type="ECO:0000259" key="21">
    <source>
        <dbReference type="PROSITE" id="PS51387"/>
    </source>
</evidence>
<dbReference type="InterPro" id="IPR003170">
    <property type="entry name" value="MurB"/>
</dbReference>
<dbReference type="Gene3D" id="3.30.43.10">
    <property type="entry name" value="Uridine Diphospho-n-acetylenolpyruvylglucosamine Reductase, domain 2"/>
    <property type="match status" value="1"/>
</dbReference>
<evidence type="ECO:0000256" key="19">
    <source>
        <dbReference type="ARBA" id="ARBA00048914"/>
    </source>
</evidence>
<dbReference type="Pfam" id="PF01565">
    <property type="entry name" value="FAD_binding_4"/>
    <property type="match status" value="1"/>
</dbReference>
<dbReference type="PANTHER" id="PTHR21071">
    <property type="entry name" value="UDP-N-ACETYLENOLPYRUVOYLGLUCOSAMINE REDUCTASE"/>
    <property type="match status" value="1"/>
</dbReference>
<evidence type="ECO:0000256" key="6">
    <source>
        <dbReference type="ARBA" id="ARBA00012518"/>
    </source>
</evidence>
<keyword evidence="14 20" id="KW-0573">Peptidoglycan synthesis</keyword>
<keyword evidence="11 20" id="KW-0274">FAD</keyword>
<keyword evidence="23" id="KW-1185">Reference proteome</keyword>
<dbReference type="InterPro" id="IPR036318">
    <property type="entry name" value="FAD-bd_PCMH-like_sf"/>
</dbReference>
<dbReference type="NCBIfam" id="TIGR00179">
    <property type="entry name" value="murB"/>
    <property type="match status" value="1"/>
</dbReference>
<evidence type="ECO:0000256" key="11">
    <source>
        <dbReference type="ARBA" id="ARBA00022827"/>
    </source>
</evidence>
<keyword evidence="9 20" id="KW-0132">Cell division</keyword>
<dbReference type="Gene3D" id="3.90.78.10">
    <property type="entry name" value="UDP-N-acetylenolpyruvoylglucosamine reductase, C-terminal domain"/>
    <property type="match status" value="1"/>
</dbReference>
<name>A0ABQ6GRU3_9GAMM</name>
<keyword evidence="15 20" id="KW-0560">Oxidoreductase</keyword>
<sequence>MNTPQALQLNPENSFSISSSCPAFYSPSSIEELANIAKAMDKPFYVLGAGTNTLFVNNVTPAIIHPNFHGIEVKDCGDRVLVSGQSAENWHEFVQFCLNRGYYGIENLALIPGSIGAAPVQNIGAYGVELADVLDSVSWFEFSSQTLRHFTNEQCHFGYRDSIFKHALFGKGIIVSVTLSLSKTWQPKLSYQGLAQLGADASAEQVFNQVVQLRQSKLPDPKELPNAGSFFKNPVVDEDVFNTLQQSYPDMPYYPQRNHQVKLAAGWLIDQCGLKGYRQGNVGVHQHQALVLVNYGQASGRELYQLAQYVQQQVKQKFAICLEPEVRLLDSAGLIHLTEVNN</sequence>
<dbReference type="PROSITE" id="PS51387">
    <property type="entry name" value="FAD_PCMH"/>
    <property type="match status" value="1"/>
</dbReference>
<keyword evidence="16 20" id="KW-0131">Cell cycle</keyword>
<evidence type="ECO:0000313" key="23">
    <source>
        <dbReference type="Proteomes" id="UP001157186"/>
    </source>
</evidence>
<dbReference type="InterPro" id="IPR016167">
    <property type="entry name" value="FAD-bd_PCMH_sub1"/>
</dbReference>
<evidence type="ECO:0000256" key="14">
    <source>
        <dbReference type="ARBA" id="ARBA00022984"/>
    </source>
</evidence>
<comment type="cofactor">
    <cofactor evidence="1 20">
        <name>FAD</name>
        <dbReference type="ChEBI" id="CHEBI:57692"/>
    </cofactor>
</comment>
<evidence type="ECO:0000256" key="8">
    <source>
        <dbReference type="ARBA" id="ARBA00022490"/>
    </source>
</evidence>
<feature type="active site" evidence="20">
    <location>
        <position position="325"/>
    </location>
</feature>
<keyword evidence="12 20" id="KW-0521">NADP</keyword>
<dbReference type="NCBIfam" id="NF000755">
    <property type="entry name" value="PRK00046.1"/>
    <property type="match status" value="1"/>
</dbReference>
<keyword evidence="10 20" id="KW-0285">Flavoprotein</keyword>
<feature type="active site" description="Proton donor" evidence="20">
    <location>
        <position position="229"/>
    </location>
</feature>
<evidence type="ECO:0000256" key="13">
    <source>
        <dbReference type="ARBA" id="ARBA00022960"/>
    </source>
</evidence>
<dbReference type="EMBL" id="BSST01000001">
    <property type="protein sequence ID" value="GLX78127.1"/>
    <property type="molecule type" value="Genomic_DNA"/>
</dbReference>
<evidence type="ECO:0000256" key="12">
    <source>
        <dbReference type="ARBA" id="ARBA00022857"/>
    </source>
</evidence>
<evidence type="ECO:0000256" key="1">
    <source>
        <dbReference type="ARBA" id="ARBA00001974"/>
    </source>
</evidence>
<evidence type="ECO:0000256" key="2">
    <source>
        <dbReference type="ARBA" id="ARBA00003921"/>
    </source>
</evidence>
<evidence type="ECO:0000256" key="17">
    <source>
        <dbReference type="ARBA" id="ARBA00023316"/>
    </source>
</evidence>
<dbReference type="Proteomes" id="UP001157186">
    <property type="component" value="Unassembled WGS sequence"/>
</dbReference>
<feature type="active site" evidence="20">
    <location>
        <position position="160"/>
    </location>
</feature>
<keyword evidence="17 20" id="KW-0961">Cell wall biogenesis/degradation</keyword>
<accession>A0ABQ6GRU3</accession>
<evidence type="ECO:0000256" key="18">
    <source>
        <dbReference type="ARBA" id="ARBA00031026"/>
    </source>
</evidence>
<evidence type="ECO:0000256" key="20">
    <source>
        <dbReference type="HAMAP-Rule" id="MF_00037"/>
    </source>
</evidence>
<dbReference type="InterPro" id="IPR016169">
    <property type="entry name" value="FAD-bd_PCMH_sub2"/>
</dbReference>
<dbReference type="InterPro" id="IPR006094">
    <property type="entry name" value="Oxid_FAD_bind_N"/>
</dbReference>
<dbReference type="Pfam" id="PF02873">
    <property type="entry name" value="MurB_C"/>
    <property type="match status" value="1"/>
</dbReference>
<dbReference type="InterPro" id="IPR036635">
    <property type="entry name" value="MurB_C_sf"/>
</dbReference>
<proteinExistence type="inferred from homology"/>
<reference evidence="22 23" key="1">
    <citation type="submission" date="2023-03" db="EMBL/GenBank/DDBJ databases">
        <title>Draft genome sequence of Thalassotalea insulae KCTC 62186T.</title>
        <authorList>
            <person name="Sawabe T."/>
        </authorList>
    </citation>
    <scope>NUCLEOTIDE SEQUENCE [LARGE SCALE GENOMIC DNA]</scope>
    <source>
        <strain evidence="22 23">KCTC 62186</strain>
    </source>
</reference>
<evidence type="ECO:0000256" key="5">
    <source>
        <dbReference type="ARBA" id="ARBA00010485"/>
    </source>
</evidence>
<evidence type="ECO:0000256" key="10">
    <source>
        <dbReference type="ARBA" id="ARBA00022630"/>
    </source>
</evidence>
<comment type="similarity">
    <text evidence="5 20">Belongs to the MurB family.</text>
</comment>
<dbReference type="Gene3D" id="3.30.465.10">
    <property type="match status" value="1"/>
</dbReference>
<protein>
    <recommendedName>
        <fullName evidence="7 20">UDP-N-acetylenolpyruvoylglucosamine reductase</fullName>
        <ecNumber evidence="6 20">1.3.1.98</ecNumber>
    </recommendedName>
    <alternativeName>
        <fullName evidence="18 20">UDP-N-acetylmuramate dehydrogenase</fullName>
    </alternativeName>
</protein>
<feature type="domain" description="FAD-binding PCMH-type" evidence="21">
    <location>
        <begin position="17"/>
        <end position="184"/>
    </location>
</feature>
<dbReference type="HAMAP" id="MF_00037">
    <property type="entry name" value="MurB"/>
    <property type="match status" value="1"/>
</dbReference>
<dbReference type="InterPro" id="IPR016166">
    <property type="entry name" value="FAD-bd_PCMH"/>
</dbReference>
<comment type="pathway">
    <text evidence="4 20">Cell wall biogenesis; peptidoglycan biosynthesis.</text>
</comment>
<keyword evidence="8 20" id="KW-0963">Cytoplasm</keyword>
<dbReference type="EC" id="1.3.1.98" evidence="6 20"/>
<evidence type="ECO:0000256" key="15">
    <source>
        <dbReference type="ARBA" id="ARBA00023002"/>
    </source>
</evidence>
<evidence type="ECO:0000256" key="3">
    <source>
        <dbReference type="ARBA" id="ARBA00004496"/>
    </source>
</evidence>
<evidence type="ECO:0000256" key="9">
    <source>
        <dbReference type="ARBA" id="ARBA00022618"/>
    </source>
</evidence>
<dbReference type="SUPFAM" id="SSF56176">
    <property type="entry name" value="FAD-binding/transporter-associated domain-like"/>
    <property type="match status" value="1"/>
</dbReference>
<dbReference type="PANTHER" id="PTHR21071:SF4">
    <property type="entry name" value="UDP-N-ACETYLENOLPYRUVOYLGLUCOSAMINE REDUCTASE"/>
    <property type="match status" value="1"/>
</dbReference>
<dbReference type="SUPFAM" id="SSF56194">
    <property type="entry name" value="Uridine diphospho-N-Acetylenolpyruvylglucosamine reductase, MurB, C-terminal domain"/>
    <property type="match status" value="1"/>
</dbReference>
<comment type="function">
    <text evidence="2 20">Cell wall formation.</text>
</comment>
<dbReference type="RefSeq" id="WP_284244015.1">
    <property type="nucleotide sequence ID" value="NZ_BSST01000001.1"/>
</dbReference>
<dbReference type="InterPro" id="IPR011601">
    <property type="entry name" value="MurB_C"/>
</dbReference>
<organism evidence="22 23">
    <name type="scientific">Thalassotalea insulae</name>
    <dbReference type="NCBI Taxonomy" id="2056778"/>
    <lineage>
        <taxon>Bacteria</taxon>
        <taxon>Pseudomonadati</taxon>
        <taxon>Pseudomonadota</taxon>
        <taxon>Gammaproteobacteria</taxon>
        <taxon>Alteromonadales</taxon>
        <taxon>Colwelliaceae</taxon>
        <taxon>Thalassotalea</taxon>
    </lineage>
</organism>
<comment type="catalytic activity">
    <reaction evidence="19 20">
        <text>UDP-N-acetyl-alpha-D-muramate + NADP(+) = UDP-N-acetyl-3-O-(1-carboxyvinyl)-alpha-D-glucosamine + NADPH + H(+)</text>
        <dbReference type="Rhea" id="RHEA:12248"/>
        <dbReference type="ChEBI" id="CHEBI:15378"/>
        <dbReference type="ChEBI" id="CHEBI:57783"/>
        <dbReference type="ChEBI" id="CHEBI:58349"/>
        <dbReference type="ChEBI" id="CHEBI:68483"/>
        <dbReference type="ChEBI" id="CHEBI:70757"/>
        <dbReference type="EC" id="1.3.1.98"/>
    </reaction>
</comment>
<comment type="caution">
    <text evidence="22">The sequence shown here is derived from an EMBL/GenBank/DDBJ whole genome shotgun (WGS) entry which is preliminary data.</text>
</comment>
<evidence type="ECO:0000256" key="4">
    <source>
        <dbReference type="ARBA" id="ARBA00004752"/>
    </source>
</evidence>
<evidence type="ECO:0000256" key="7">
    <source>
        <dbReference type="ARBA" id="ARBA00015188"/>
    </source>
</evidence>
<comment type="subcellular location">
    <subcellularLocation>
        <location evidence="3 20">Cytoplasm</location>
    </subcellularLocation>
</comment>
<evidence type="ECO:0000313" key="22">
    <source>
        <dbReference type="EMBL" id="GLX78127.1"/>
    </source>
</evidence>
<keyword evidence="13 20" id="KW-0133">Cell shape</keyword>
<evidence type="ECO:0000256" key="16">
    <source>
        <dbReference type="ARBA" id="ARBA00023306"/>
    </source>
</evidence>